<evidence type="ECO:0000313" key="2">
    <source>
        <dbReference type="EMBL" id="KAL0431062.1"/>
    </source>
</evidence>
<reference evidence="2" key="2">
    <citation type="journal article" date="2024" name="Plant">
        <title>Genomic evolution and insights into agronomic trait innovations of Sesamum species.</title>
        <authorList>
            <person name="Miao H."/>
            <person name="Wang L."/>
            <person name="Qu L."/>
            <person name="Liu H."/>
            <person name="Sun Y."/>
            <person name="Le M."/>
            <person name="Wang Q."/>
            <person name="Wei S."/>
            <person name="Zheng Y."/>
            <person name="Lin W."/>
            <person name="Duan Y."/>
            <person name="Cao H."/>
            <person name="Xiong S."/>
            <person name="Wang X."/>
            <person name="Wei L."/>
            <person name="Li C."/>
            <person name="Ma Q."/>
            <person name="Ju M."/>
            <person name="Zhao R."/>
            <person name="Li G."/>
            <person name="Mu C."/>
            <person name="Tian Q."/>
            <person name="Mei H."/>
            <person name="Zhang T."/>
            <person name="Gao T."/>
            <person name="Zhang H."/>
        </authorList>
    </citation>
    <scope>NUCLEOTIDE SEQUENCE</scope>
    <source>
        <strain evidence="2">G02</strain>
    </source>
</reference>
<accession>A0AAW2VPB6</accession>
<name>A0AAW2VPB6_SESRA</name>
<proteinExistence type="predicted"/>
<dbReference type="AlphaFoldDB" id="A0AAW2VPB6"/>
<sequence length="103" mass="11404">MRGALLRNFPLYIRGLHLSRNSQPYSVVSNAYPNYCCRNYVGGNAPASVKLFPSWMRFFSSENGSPEADSNPENQAVVTQPEEKKEVAADVGDVNNKGSTYNI</sequence>
<protein>
    <submittedName>
        <fullName evidence="2">Uncharacterized protein</fullName>
    </submittedName>
</protein>
<organism evidence="2">
    <name type="scientific">Sesamum radiatum</name>
    <name type="common">Black benniseed</name>
    <dbReference type="NCBI Taxonomy" id="300843"/>
    <lineage>
        <taxon>Eukaryota</taxon>
        <taxon>Viridiplantae</taxon>
        <taxon>Streptophyta</taxon>
        <taxon>Embryophyta</taxon>
        <taxon>Tracheophyta</taxon>
        <taxon>Spermatophyta</taxon>
        <taxon>Magnoliopsida</taxon>
        <taxon>eudicotyledons</taxon>
        <taxon>Gunneridae</taxon>
        <taxon>Pentapetalae</taxon>
        <taxon>asterids</taxon>
        <taxon>lamiids</taxon>
        <taxon>Lamiales</taxon>
        <taxon>Pedaliaceae</taxon>
        <taxon>Sesamum</taxon>
    </lineage>
</organism>
<reference evidence="2" key="1">
    <citation type="submission" date="2020-06" db="EMBL/GenBank/DDBJ databases">
        <authorList>
            <person name="Li T."/>
            <person name="Hu X."/>
            <person name="Zhang T."/>
            <person name="Song X."/>
            <person name="Zhang H."/>
            <person name="Dai N."/>
            <person name="Sheng W."/>
            <person name="Hou X."/>
            <person name="Wei L."/>
        </authorList>
    </citation>
    <scope>NUCLEOTIDE SEQUENCE</scope>
    <source>
        <strain evidence="2">G02</strain>
        <tissue evidence="2">Leaf</tissue>
    </source>
</reference>
<gene>
    <name evidence="2" type="ORF">Sradi_0732200</name>
</gene>
<dbReference type="EMBL" id="JACGWJ010000003">
    <property type="protein sequence ID" value="KAL0431062.1"/>
    <property type="molecule type" value="Genomic_DNA"/>
</dbReference>
<comment type="caution">
    <text evidence="2">The sequence shown here is derived from an EMBL/GenBank/DDBJ whole genome shotgun (WGS) entry which is preliminary data.</text>
</comment>
<evidence type="ECO:0000256" key="1">
    <source>
        <dbReference type="SAM" id="MobiDB-lite"/>
    </source>
</evidence>
<feature type="region of interest" description="Disordered" evidence="1">
    <location>
        <begin position="62"/>
        <end position="103"/>
    </location>
</feature>